<keyword evidence="10" id="KW-0170">Cobalt</keyword>
<proteinExistence type="inferred from homology"/>
<dbReference type="Proteomes" id="UP000323380">
    <property type="component" value="Unassembled WGS sequence"/>
</dbReference>
<evidence type="ECO:0000256" key="3">
    <source>
        <dbReference type="ARBA" id="ARBA00005130"/>
    </source>
</evidence>
<dbReference type="PROSITE" id="PS00758">
    <property type="entry name" value="ARGE_DAPE_CPG2_1"/>
    <property type="match status" value="1"/>
</dbReference>
<dbReference type="EMBL" id="VSFG01000002">
    <property type="protein sequence ID" value="TYB46352.1"/>
    <property type="molecule type" value="Genomic_DNA"/>
</dbReference>
<gene>
    <name evidence="13" type="ORF">FXF69_13875</name>
</gene>
<dbReference type="PANTHER" id="PTHR43808">
    <property type="entry name" value="ACETYLORNITHINE DEACETYLASE"/>
    <property type="match status" value="1"/>
</dbReference>
<dbReference type="GO" id="GO:0009014">
    <property type="term" value="F:succinyl-diaminopimelate desuccinylase activity"/>
    <property type="evidence" value="ECO:0007669"/>
    <property type="project" value="UniProtKB-EC"/>
</dbReference>
<accession>A0A5D0NPW7</accession>
<evidence type="ECO:0000256" key="4">
    <source>
        <dbReference type="ARBA" id="ARBA00006247"/>
    </source>
</evidence>
<evidence type="ECO:0000259" key="12">
    <source>
        <dbReference type="Pfam" id="PF07687"/>
    </source>
</evidence>
<dbReference type="STRING" id="1220554.GCA_001552135_03396"/>
<evidence type="ECO:0000313" key="14">
    <source>
        <dbReference type="Proteomes" id="UP000323380"/>
    </source>
</evidence>
<dbReference type="EC" id="3.5.1.18" evidence="5"/>
<protein>
    <recommendedName>
        <fullName evidence="6">Probable succinyl-diaminopimelate desuccinylase</fullName>
        <ecNumber evidence="5">3.5.1.18</ecNumber>
    </recommendedName>
</protein>
<evidence type="ECO:0000256" key="7">
    <source>
        <dbReference type="ARBA" id="ARBA00022723"/>
    </source>
</evidence>
<dbReference type="Pfam" id="PF01546">
    <property type="entry name" value="Peptidase_M20"/>
    <property type="match status" value="1"/>
</dbReference>
<sequence length="389" mass="40154">MSAPEEYVSTERVVETTRALVRCDSQNPPGREAAVAATATALLAERGCAVELFEPEPGRPSVLGRYAADSAPGAPTLLVNGHLDVVPVAVDAWTRPPFDAVREGDRLYGRGAADMKGGIAAALEGLSACRDAGVPVPSRLLFHLVADEETGGRHGTEALVDAGLVDADACLIPEPTGLRASIAERGSVQVRVRVRGAAGHGSEPGAGRSAIADAAAMITALHGTAYHERPHPLLGSPSGNVALIDGGVAANVIAPHCAFVIDRRTLPGESAADVLAGLRTRIDAACPGADYEMEALVEVEASELRADHPFARFVAASANTVPTGLSLGTDGRFLRNRLGIPTVVYGPGAIAQAHTADEWVSVAELTAAARAFARVFATFGRDDAGPRLP</sequence>
<comment type="cofactor">
    <cofactor evidence="2">
        <name>Zn(2+)</name>
        <dbReference type="ChEBI" id="CHEBI:29105"/>
    </cofactor>
</comment>
<dbReference type="SUPFAM" id="SSF53187">
    <property type="entry name" value="Zn-dependent exopeptidases"/>
    <property type="match status" value="1"/>
</dbReference>
<comment type="catalytic activity">
    <reaction evidence="11">
        <text>N-succinyl-(2S,6S)-2,6-diaminopimelate + H2O = (2S,6S)-2,6-diaminopimelate + succinate</text>
        <dbReference type="Rhea" id="RHEA:22608"/>
        <dbReference type="ChEBI" id="CHEBI:15377"/>
        <dbReference type="ChEBI" id="CHEBI:30031"/>
        <dbReference type="ChEBI" id="CHEBI:57609"/>
        <dbReference type="ChEBI" id="CHEBI:58087"/>
        <dbReference type="EC" id="3.5.1.18"/>
    </reaction>
</comment>
<dbReference type="Gene3D" id="3.30.70.360">
    <property type="match status" value="1"/>
</dbReference>
<keyword evidence="7" id="KW-0479">Metal-binding</keyword>
<organism evidence="13 14">
    <name type="scientific">Actinomadura chibensis</name>
    <dbReference type="NCBI Taxonomy" id="392828"/>
    <lineage>
        <taxon>Bacteria</taxon>
        <taxon>Bacillati</taxon>
        <taxon>Actinomycetota</taxon>
        <taxon>Actinomycetes</taxon>
        <taxon>Streptosporangiales</taxon>
        <taxon>Thermomonosporaceae</taxon>
        <taxon>Actinomadura</taxon>
    </lineage>
</organism>
<keyword evidence="14" id="KW-1185">Reference proteome</keyword>
<dbReference type="Gene3D" id="3.40.630.10">
    <property type="entry name" value="Zn peptidases"/>
    <property type="match status" value="1"/>
</dbReference>
<reference evidence="13 14" key="1">
    <citation type="submission" date="2019-08" db="EMBL/GenBank/DDBJ databases">
        <title>Actinomadura sp. nov. CYP1-5 isolated from mountain soil.</title>
        <authorList>
            <person name="Songsumanus A."/>
            <person name="Kuncharoen N."/>
            <person name="Kudo T."/>
            <person name="Yuki M."/>
            <person name="Igarashi Y."/>
            <person name="Tanasupawat S."/>
        </authorList>
    </citation>
    <scope>NUCLEOTIDE SEQUENCE [LARGE SCALE GENOMIC DNA]</scope>
    <source>
        <strain evidence="13 14">JCM 14158</strain>
    </source>
</reference>
<dbReference type="RefSeq" id="WP_067892180.1">
    <property type="nucleotide sequence ID" value="NZ_VSFG01000002.1"/>
</dbReference>
<dbReference type="SUPFAM" id="SSF55031">
    <property type="entry name" value="Bacterial exopeptidase dimerisation domain"/>
    <property type="match status" value="1"/>
</dbReference>
<evidence type="ECO:0000256" key="10">
    <source>
        <dbReference type="ARBA" id="ARBA00023285"/>
    </source>
</evidence>
<evidence type="ECO:0000256" key="9">
    <source>
        <dbReference type="ARBA" id="ARBA00022833"/>
    </source>
</evidence>
<dbReference type="InterPro" id="IPR002933">
    <property type="entry name" value="Peptidase_M20"/>
</dbReference>
<dbReference type="GO" id="GO:0046872">
    <property type="term" value="F:metal ion binding"/>
    <property type="evidence" value="ECO:0007669"/>
    <property type="project" value="UniProtKB-KW"/>
</dbReference>
<evidence type="ECO:0000256" key="1">
    <source>
        <dbReference type="ARBA" id="ARBA00001941"/>
    </source>
</evidence>
<keyword evidence="9" id="KW-0862">Zinc</keyword>
<evidence type="ECO:0000313" key="13">
    <source>
        <dbReference type="EMBL" id="TYB46352.1"/>
    </source>
</evidence>
<evidence type="ECO:0000256" key="11">
    <source>
        <dbReference type="ARBA" id="ARBA00051301"/>
    </source>
</evidence>
<dbReference type="UniPathway" id="UPA00034">
    <property type="reaction ID" value="UER00021"/>
</dbReference>
<comment type="cofactor">
    <cofactor evidence="1">
        <name>Co(2+)</name>
        <dbReference type="ChEBI" id="CHEBI:48828"/>
    </cofactor>
</comment>
<evidence type="ECO:0000256" key="2">
    <source>
        <dbReference type="ARBA" id="ARBA00001947"/>
    </source>
</evidence>
<evidence type="ECO:0000256" key="8">
    <source>
        <dbReference type="ARBA" id="ARBA00022801"/>
    </source>
</evidence>
<evidence type="ECO:0000256" key="6">
    <source>
        <dbReference type="ARBA" id="ARBA00016853"/>
    </source>
</evidence>
<feature type="domain" description="Peptidase M20 dimerisation" evidence="12">
    <location>
        <begin position="182"/>
        <end position="287"/>
    </location>
</feature>
<dbReference type="GO" id="GO:0009089">
    <property type="term" value="P:lysine biosynthetic process via diaminopimelate"/>
    <property type="evidence" value="ECO:0007669"/>
    <property type="project" value="UniProtKB-UniPathway"/>
</dbReference>
<dbReference type="InterPro" id="IPR036264">
    <property type="entry name" value="Bact_exopeptidase_dim_dom"/>
</dbReference>
<evidence type="ECO:0000256" key="5">
    <source>
        <dbReference type="ARBA" id="ARBA00011921"/>
    </source>
</evidence>
<name>A0A5D0NPW7_9ACTN</name>
<dbReference type="PANTHER" id="PTHR43808:SF25">
    <property type="entry name" value="PEPTIDASE M20 DIMERISATION DOMAIN-CONTAINING PROTEIN"/>
    <property type="match status" value="1"/>
</dbReference>
<dbReference type="InterPro" id="IPR050072">
    <property type="entry name" value="Peptidase_M20A"/>
</dbReference>
<dbReference type="InterPro" id="IPR001261">
    <property type="entry name" value="ArgE/DapE_CS"/>
</dbReference>
<dbReference type="NCBIfam" id="TIGR01910">
    <property type="entry name" value="DapE-ArgE"/>
    <property type="match status" value="1"/>
</dbReference>
<comment type="similarity">
    <text evidence="4">Belongs to the peptidase M20A family.</text>
</comment>
<comment type="caution">
    <text evidence="13">The sequence shown here is derived from an EMBL/GenBank/DDBJ whole genome shotgun (WGS) entry which is preliminary data.</text>
</comment>
<dbReference type="Pfam" id="PF07687">
    <property type="entry name" value="M20_dimer"/>
    <property type="match status" value="1"/>
</dbReference>
<comment type="pathway">
    <text evidence="3">Amino-acid biosynthesis; L-lysine biosynthesis via DAP pathway; LL-2,6-diaminopimelate from (S)-tetrahydrodipicolinate (succinylase route): step 3/3.</text>
</comment>
<keyword evidence="8" id="KW-0378">Hydrolase</keyword>
<dbReference type="InterPro" id="IPR010182">
    <property type="entry name" value="ArgE/DapE"/>
</dbReference>
<dbReference type="AlphaFoldDB" id="A0A5D0NPW7"/>
<dbReference type="InterPro" id="IPR011650">
    <property type="entry name" value="Peptidase_M20_dimer"/>
</dbReference>